<reference evidence="13 14" key="1">
    <citation type="submission" date="2019-02" db="EMBL/GenBank/DDBJ databases">
        <title>Deep-cultivation of Planctomycetes and their phenomic and genomic characterization uncovers novel biology.</title>
        <authorList>
            <person name="Wiegand S."/>
            <person name="Jogler M."/>
            <person name="Boedeker C."/>
            <person name="Pinto D."/>
            <person name="Vollmers J."/>
            <person name="Rivas-Marin E."/>
            <person name="Kohn T."/>
            <person name="Peeters S.H."/>
            <person name="Heuer A."/>
            <person name="Rast P."/>
            <person name="Oberbeckmann S."/>
            <person name="Bunk B."/>
            <person name="Jeske O."/>
            <person name="Meyerdierks A."/>
            <person name="Storesund J.E."/>
            <person name="Kallscheuer N."/>
            <person name="Luecker S."/>
            <person name="Lage O.M."/>
            <person name="Pohl T."/>
            <person name="Merkel B.J."/>
            <person name="Hornburger P."/>
            <person name="Mueller R.-W."/>
            <person name="Bruemmer F."/>
            <person name="Labrenz M."/>
            <person name="Spormann A.M."/>
            <person name="Op Den Camp H."/>
            <person name="Overmann J."/>
            <person name="Amann R."/>
            <person name="Jetten M.S.M."/>
            <person name="Mascher T."/>
            <person name="Medema M.H."/>
            <person name="Devos D.P."/>
            <person name="Kaster A.-K."/>
            <person name="Ovreas L."/>
            <person name="Rohde M."/>
            <person name="Galperin M.Y."/>
            <person name="Jogler C."/>
        </authorList>
    </citation>
    <scope>NUCLEOTIDE SEQUENCE [LARGE SCALE GENOMIC DNA]</scope>
    <source>
        <strain evidence="13 14">Pan54</strain>
    </source>
</reference>
<comment type="pathway">
    <text evidence="1">Cofactor biosynthesis; molybdopterin biosynthesis.</text>
</comment>
<dbReference type="OrthoDB" id="9803224at2"/>
<proteinExistence type="inferred from homology"/>
<dbReference type="Pfam" id="PF02391">
    <property type="entry name" value="MoaE"/>
    <property type="match status" value="1"/>
</dbReference>
<accession>A0A5C5XP66</accession>
<dbReference type="InterPro" id="IPR003448">
    <property type="entry name" value="Mopterin_biosynth_MoaE"/>
</dbReference>
<dbReference type="CDD" id="cd00756">
    <property type="entry name" value="MoaE"/>
    <property type="match status" value="1"/>
</dbReference>
<protein>
    <recommendedName>
        <fullName evidence="4">Molybdopterin synthase catalytic subunit</fullName>
        <ecNumber evidence="3">2.8.1.12</ecNumber>
    </recommendedName>
    <alternativeName>
        <fullName evidence="10">MPT synthase subunit 2</fullName>
    </alternativeName>
    <alternativeName>
        <fullName evidence="8">Molybdenum cofactor biosynthesis protein E</fullName>
    </alternativeName>
    <alternativeName>
        <fullName evidence="9">Molybdopterin-converting factor large subunit</fullName>
    </alternativeName>
    <alternativeName>
        <fullName evidence="11">Molybdopterin-converting factor subunit 2</fullName>
    </alternativeName>
</protein>
<dbReference type="SUPFAM" id="SSF54690">
    <property type="entry name" value="Molybdopterin synthase subunit MoaE"/>
    <property type="match status" value="1"/>
</dbReference>
<dbReference type="PANTHER" id="PTHR23404">
    <property type="entry name" value="MOLYBDOPTERIN SYNTHASE RELATED"/>
    <property type="match status" value="1"/>
</dbReference>
<dbReference type="EMBL" id="SJPG01000001">
    <property type="protein sequence ID" value="TWT64183.1"/>
    <property type="molecule type" value="Genomic_DNA"/>
</dbReference>
<evidence type="ECO:0000256" key="2">
    <source>
        <dbReference type="ARBA" id="ARBA00005426"/>
    </source>
</evidence>
<name>A0A5C5XP66_9PLAN</name>
<dbReference type="InterPro" id="IPR036563">
    <property type="entry name" value="MoaE_sf"/>
</dbReference>
<evidence type="ECO:0000313" key="13">
    <source>
        <dbReference type="EMBL" id="TWT64183.1"/>
    </source>
</evidence>
<evidence type="ECO:0000256" key="5">
    <source>
        <dbReference type="ARBA" id="ARBA00022679"/>
    </source>
</evidence>
<evidence type="ECO:0000256" key="1">
    <source>
        <dbReference type="ARBA" id="ARBA00005046"/>
    </source>
</evidence>
<comment type="caution">
    <text evidence="13">The sequence shown here is derived from an EMBL/GenBank/DDBJ whole genome shotgun (WGS) entry which is preliminary data.</text>
</comment>
<organism evidence="13 14">
    <name type="scientific">Rubinisphaera italica</name>
    <dbReference type="NCBI Taxonomy" id="2527969"/>
    <lineage>
        <taxon>Bacteria</taxon>
        <taxon>Pseudomonadati</taxon>
        <taxon>Planctomycetota</taxon>
        <taxon>Planctomycetia</taxon>
        <taxon>Planctomycetales</taxon>
        <taxon>Planctomycetaceae</taxon>
        <taxon>Rubinisphaera</taxon>
    </lineage>
</organism>
<dbReference type="Proteomes" id="UP000316095">
    <property type="component" value="Unassembled WGS sequence"/>
</dbReference>
<evidence type="ECO:0000256" key="6">
    <source>
        <dbReference type="ARBA" id="ARBA00023150"/>
    </source>
</evidence>
<evidence type="ECO:0000256" key="9">
    <source>
        <dbReference type="ARBA" id="ARBA00030407"/>
    </source>
</evidence>
<evidence type="ECO:0000256" key="3">
    <source>
        <dbReference type="ARBA" id="ARBA00011950"/>
    </source>
</evidence>
<evidence type="ECO:0000256" key="10">
    <source>
        <dbReference type="ARBA" id="ARBA00030781"/>
    </source>
</evidence>
<dbReference type="EC" id="2.8.1.12" evidence="3"/>
<comment type="catalytic activity">
    <reaction evidence="12">
        <text>2 [molybdopterin-synthase sulfur-carrier protein]-C-terminal-Gly-aminoethanethioate + cyclic pyranopterin phosphate + H2O = molybdopterin + 2 [molybdopterin-synthase sulfur-carrier protein]-C-terminal Gly-Gly + 2 H(+)</text>
        <dbReference type="Rhea" id="RHEA:26333"/>
        <dbReference type="Rhea" id="RHEA-COMP:12202"/>
        <dbReference type="Rhea" id="RHEA-COMP:19907"/>
        <dbReference type="ChEBI" id="CHEBI:15377"/>
        <dbReference type="ChEBI" id="CHEBI:15378"/>
        <dbReference type="ChEBI" id="CHEBI:58698"/>
        <dbReference type="ChEBI" id="CHEBI:59648"/>
        <dbReference type="ChEBI" id="CHEBI:90778"/>
        <dbReference type="ChEBI" id="CHEBI:232372"/>
        <dbReference type="EC" id="2.8.1.12"/>
    </reaction>
</comment>
<keyword evidence="5 13" id="KW-0808">Transferase</keyword>
<keyword evidence="14" id="KW-1185">Reference proteome</keyword>
<comment type="similarity">
    <text evidence="2">Belongs to the MoaE family.</text>
</comment>
<dbReference type="AlphaFoldDB" id="A0A5C5XP66"/>
<dbReference type="GO" id="GO:0006777">
    <property type="term" value="P:Mo-molybdopterin cofactor biosynthetic process"/>
    <property type="evidence" value="ECO:0007669"/>
    <property type="project" value="UniProtKB-KW"/>
</dbReference>
<comment type="subunit">
    <text evidence="7">Heterotetramer of 2 MoaD subunits and 2 MoaE subunits. Also stable as homodimer. The enzyme changes between these two forms during catalysis.</text>
</comment>
<sequence length="155" mass="17433">MKKTSHQKFESDETGSLRIELTESPIDHSELLNSVQDHSCGASVLFLGTVREFTNGKQTDSLTYEAYHEMAISEIHKLIEQARQQWNVKHIGIIHRLGPLALGETAVAIAVSSPHRADSFAAAQFLMDEIKKSVPIWKQEHWSDGTTEWVHPSQT</sequence>
<gene>
    <name evidence="13" type="primary">moaE</name>
    <name evidence="13" type="ORF">Pan54_49440</name>
</gene>
<evidence type="ECO:0000256" key="12">
    <source>
        <dbReference type="ARBA" id="ARBA00049878"/>
    </source>
</evidence>
<dbReference type="GO" id="GO:0030366">
    <property type="term" value="F:molybdopterin synthase activity"/>
    <property type="evidence" value="ECO:0007669"/>
    <property type="project" value="UniProtKB-EC"/>
</dbReference>
<dbReference type="RefSeq" id="WP_146505918.1">
    <property type="nucleotide sequence ID" value="NZ_SJPG01000001.1"/>
</dbReference>
<evidence type="ECO:0000313" key="14">
    <source>
        <dbReference type="Proteomes" id="UP000316095"/>
    </source>
</evidence>
<keyword evidence="6" id="KW-0501">Molybdenum cofactor biosynthesis</keyword>
<dbReference type="FunFam" id="3.90.1170.40:FF:000003">
    <property type="entry name" value="Molybdopterin converting factor subunit 2"/>
    <property type="match status" value="1"/>
</dbReference>
<evidence type="ECO:0000256" key="11">
    <source>
        <dbReference type="ARBA" id="ARBA00032474"/>
    </source>
</evidence>
<dbReference type="Gene3D" id="3.90.1170.40">
    <property type="entry name" value="Molybdopterin biosynthesis MoaE subunit"/>
    <property type="match status" value="1"/>
</dbReference>
<evidence type="ECO:0000256" key="7">
    <source>
        <dbReference type="ARBA" id="ARBA00026066"/>
    </source>
</evidence>
<evidence type="ECO:0000256" key="8">
    <source>
        <dbReference type="ARBA" id="ARBA00029745"/>
    </source>
</evidence>
<evidence type="ECO:0000256" key="4">
    <source>
        <dbReference type="ARBA" id="ARBA00013858"/>
    </source>
</evidence>